<keyword evidence="3" id="KW-1185">Reference proteome</keyword>
<organism evidence="2 3">
    <name type="scientific">Runella slithyformis (strain ATCC 29530 / DSM 19594 / LMG 11500 / NCIMB 11436 / LSU 4)</name>
    <dbReference type="NCBI Taxonomy" id="761193"/>
    <lineage>
        <taxon>Bacteria</taxon>
        <taxon>Pseudomonadati</taxon>
        <taxon>Bacteroidota</taxon>
        <taxon>Cytophagia</taxon>
        <taxon>Cytophagales</taxon>
        <taxon>Spirosomataceae</taxon>
        <taxon>Runella</taxon>
    </lineage>
</organism>
<dbReference type="Proteomes" id="UP000000493">
    <property type="component" value="Chromosome"/>
</dbReference>
<dbReference type="RefSeq" id="WP_013927010.1">
    <property type="nucleotide sequence ID" value="NC_015703.1"/>
</dbReference>
<dbReference type="KEGG" id="rsi:Runsl_1264"/>
<reference evidence="2 3" key="2">
    <citation type="journal article" date="2012" name="Stand. Genomic Sci.">
        <title>Complete genome sequence of the aquatic bacterium Runella slithyformis type strain (LSU 4(T)).</title>
        <authorList>
            <person name="Copeland A."/>
            <person name="Zhang X."/>
            <person name="Misra M."/>
            <person name="Lapidus A."/>
            <person name="Nolan M."/>
            <person name="Lucas S."/>
            <person name="Deshpande S."/>
            <person name="Cheng J.F."/>
            <person name="Tapia R."/>
            <person name="Goodwin L.A."/>
            <person name="Pitluck S."/>
            <person name="Liolios K."/>
            <person name="Pagani I."/>
            <person name="Ivanova N."/>
            <person name="Mikhailova N."/>
            <person name="Pati A."/>
            <person name="Chen A."/>
            <person name="Palaniappan K."/>
            <person name="Land M."/>
            <person name="Hauser L."/>
            <person name="Pan C."/>
            <person name="Jeffries C.D."/>
            <person name="Detter J.C."/>
            <person name="Brambilla E.M."/>
            <person name="Rohde M."/>
            <person name="Djao O.D."/>
            <person name="Goker M."/>
            <person name="Sikorski J."/>
            <person name="Tindall B.J."/>
            <person name="Woyke T."/>
            <person name="Bristow J."/>
            <person name="Eisen J.A."/>
            <person name="Markowitz V."/>
            <person name="Hugenholtz P."/>
            <person name="Kyrpides N.C."/>
            <person name="Klenk H.P."/>
            <person name="Mavromatis K."/>
        </authorList>
    </citation>
    <scope>NUCLEOTIDE SEQUENCE [LARGE SCALE GENOMIC DNA]</scope>
    <source>
        <strain evidence="3">ATCC 29530 / DSM 19594 / LMG 11500 / NCIMB 11436 / LSU 4</strain>
    </source>
</reference>
<name>A0A7U3ZI88_RUNSL</name>
<dbReference type="AlphaFoldDB" id="A0A7U3ZI88"/>
<evidence type="ECO:0000313" key="2">
    <source>
        <dbReference type="EMBL" id="AEI47691.1"/>
    </source>
</evidence>
<feature type="chain" id="PRO_5030583101" description="DUF4843 domain-containing protein" evidence="1">
    <location>
        <begin position="20"/>
        <end position="191"/>
    </location>
</feature>
<evidence type="ECO:0008006" key="4">
    <source>
        <dbReference type="Google" id="ProtNLM"/>
    </source>
</evidence>
<sequence>MKYIKNFTFVLAAAFLAMACETQMVDKLDDFNLEQGGYMRTVTPFPVVNSTFSVSRANLTGTKMEAVLEAVTPDKGALFSSYDLSIRFIDATPANGTNTTVARTLRSIPASAYSKDPTTGYPRHTLSITGTEALTACGLTAADISTGDRFEVTAVMRLSNGRAFTASNTGVNITGGAFYSSPFFYRLNVVN</sequence>
<evidence type="ECO:0000256" key="1">
    <source>
        <dbReference type="SAM" id="SignalP"/>
    </source>
</evidence>
<evidence type="ECO:0000313" key="3">
    <source>
        <dbReference type="Proteomes" id="UP000000493"/>
    </source>
</evidence>
<dbReference type="PROSITE" id="PS51257">
    <property type="entry name" value="PROKAR_LIPOPROTEIN"/>
    <property type="match status" value="1"/>
</dbReference>
<reference evidence="3" key="1">
    <citation type="submission" date="2011-06" db="EMBL/GenBank/DDBJ databases">
        <title>The complete genome of chromosome of Runella slithyformis DSM 19594.</title>
        <authorList>
            <consortium name="US DOE Joint Genome Institute (JGI-PGF)"/>
            <person name="Lucas S."/>
            <person name="Han J."/>
            <person name="Lapidus A."/>
            <person name="Bruce D."/>
            <person name="Goodwin L."/>
            <person name="Pitluck S."/>
            <person name="Peters L."/>
            <person name="Kyrpides N."/>
            <person name="Mavromatis K."/>
            <person name="Ivanova N."/>
            <person name="Ovchinnikova G."/>
            <person name="Zhang X."/>
            <person name="Misra M."/>
            <person name="Detter J.C."/>
            <person name="Tapia R."/>
            <person name="Han C."/>
            <person name="Land M."/>
            <person name="Hauser L."/>
            <person name="Markowitz V."/>
            <person name="Cheng J.-F."/>
            <person name="Hugenholtz P."/>
            <person name="Woyke T."/>
            <person name="Wu D."/>
            <person name="Tindall B."/>
            <person name="Faehrich R."/>
            <person name="Brambilla E."/>
            <person name="Klenk H.-P."/>
            <person name="Eisen J.A."/>
        </authorList>
    </citation>
    <scope>NUCLEOTIDE SEQUENCE [LARGE SCALE GENOMIC DNA]</scope>
    <source>
        <strain evidence="3">ATCC 29530 / DSM 19594 / LMG 11500 / NCIMB 11436 / LSU 4</strain>
    </source>
</reference>
<keyword evidence="1" id="KW-0732">Signal</keyword>
<feature type="signal peptide" evidence="1">
    <location>
        <begin position="1"/>
        <end position="19"/>
    </location>
</feature>
<proteinExistence type="predicted"/>
<dbReference type="EMBL" id="CP002859">
    <property type="protein sequence ID" value="AEI47691.1"/>
    <property type="molecule type" value="Genomic_DNA"/>
</dbReference>
<gene>
    <name evidence="2" type="ordered locus">Runsl_1264</name>
</gene>
<protein>
    <recommendedName>
        <fullName evidence="4">DUF4843 domain-containing protein</fullName>
    </recommendedName>
</protein>
<accession>A0A7U3ZI88</accession>